<evidence type="ECO:0000256" key="3">
    <source>
        <dbReference type="ARBA" id="ARBA00022490"/>
    </source>
</evidence>
<gene>
    <name evidence="7" type="ORF">N47_F15210</name>
</gene>
<dbReference type="PANTHER" id="PTHR34773:SF1">
    <property type="entry name" value="FLAGELLAR SECRETION CHAPERONE FLIS"/>
    <property type="match status" value="1"/>
</dbReference>
<evidence type="ECO:0000256" key="1">
    <source>
        <dbReference type="ARBA" id="ARBA00004514"/>
    </source>
</evidence>
<proteinExistence type="inferred from homology"/>
<dbReference type="PANTHER" id="PTHR34773">
    <property type="entry name" value="FLAGELLAR SECRETION CHAPERONE FLIS"/>
    <property type="match status" value="1"/>
</dbReference>
<evidence type="ECO:0000256" key="2">
    <source>
        <dbReference type="ARBA" id="ARBA00008787"/>
    </source>
</evidence>
<comment type="similarity">
    <text evidence="2 6">Belongs to the FliS family.</text>
</comment>
<dbReference type="PIRSF" id="PIRSF039090">
    <property type="entry name" value="Flis"/>
    <property type="match status" value="1"/>
</dbReference>
<organism evidence="7">
    <name type="scientific">uncultured Desulfobacterium sp</name>
    <dbReference type="NCBI Taxonomy" id="201089"/>
    <lineage>
        <taxon>Bacteria</taxon>
        <taxon>Pseudomonadati</taxon>
        <taxon>Thermodesulfobacteriota</taxon>
        <taxon>Desulfobacteria</taxon>
        <taxon>Desulfobacterales</taxon>
        <taxon>Desulfobacteriaceae</taxon>
        <taxon>Desulfobacterium</taxon>
        <taxon>environmental samples</taxon>
    </lineage>
</organism>
<evidence type="ECO:0000313" key="7">
    <source>
        <dbReference type="EMBL" id="CBX29826.1"/>
    </source>
</evidence>
<evidence type="ECO:0000256" key="4">
    <source>
        <dbReference type="ARBA" id="ARBA00022795"/>
    </source>
</evidence>
<dbReference type="CDD" id="cd16098">
    <property type="entry name" value="FliS"/>
    <property type="match status" value="1"/>
</dbReference>
<keyword evidence="5" id="KW-0143">Chaperone</keyword>
<dbReference type="GO" id="GO:0005829">
    <property type="term" value="C:cytosol"/>
    <property type="evidence" value="ECO:0007669"/>
    <property type="project" value="UniProtKB-SubCell"/>
</dbReference>
<dbReference type="EMBL" id="FR695873">
    <property type="protein sequence ID" value="CBX29826.1"/>
    <property type="molecule type" value="Genomic_DNA"/>
</dbReference>
<dbReference type="AlphaFoldDB" id="E1YGY2"/>
<reference evidence="7" key="1">
    <citation type="journal article" date="2011" name="Environ. Microbiol.">
        <title>Genomic insights into the metabolic potential of the polycyclic aromatic hydrocarbon degrading sulfate-reducing Deltaproteobacterium N47.</title>
        <authorList>
            <person name="Bergmann F."/>
            <person name="Selesi D."/>
            <person name="Weinmaier T."/>
            <person name="Tischler P."/>
            <person name="Rattei T."/>
            <person name="Meckenstock R.U."/>
        </authorList>
    </citation>
    <scope>NUCLEOTIDE SEQUENCE</scope>
</reference>
<dbReference type="InterPro" id="IPR003713">
    <property type="entry name" value="FliS"/>
</dbReference>
<comment type="subcellular location">
    <subcellularLocation>
        <location evidence="1 6">Cytoplasm</location>
        <location evidence="1 6">Cytosol</location>
    </subcellularLocation>
</comment>
<keyword evidence="4 6" id="KW-1005">Bacterial flagellum biogenesis</keyword>
<dbReference type="NCBIfam" id="TIGR00208">
    <property type="entry name" value="fliS"/>
    <property type="match status" value="1"/>
</dbReference>
<accession>E1YGY2</accession>
<evidence type="ECO:0000256" key="5">
    <source>
        <dbReference type="ARBA" id="ARBA00023186"/>
    </source>
</evidence>
<dbReference type="InterPro" id="IPR036584">
    <property type="entry name" value="FliS_sf"/>
</dbReference>
<protein>
    <recommendedName>
        <fullName evidence="6">Flagellar secretion chaperone FliS</fullName>
    </recommendedName>
</protein>
<dbReference type="SUPFAM" id="SSF101116">
    <property type="entry name" value="Flagellar export chaperone FliS"/>
    <property type="match status" value="1"/>
</dbReference>
<keyword evidence="3 6" id="KW-0963">Cytoplasm</keyword>
<name>E1YGY2_9BACT</name>
<dbReference type="GO" id="GO:0071973">
    <property type="term" value="P:bacterial-type flagellum-dependent cell motility"/>
    <property type="evidence" value="ECO:0007669"/>
    <property type="project" value="TreeGrafter"/>
</dbReference>
<dbReference type="GO" id="GO:0044780">
    <property type="term" value="P:bacterial-type flagellum assembly"/>
    <property type="evidence" value="ECO:0007669"/>
    <property type="project" value="InterPro"/>
</dbReference>
<evidence type="ECO:0000256" key="6">
    <source>
        <dbReference type="PIRNR" id="PIRNR039090"/>
    </source>
</evidence>
<sequence>MYNNGIQTYRKTTVITADPGKLVLMCYEGAIDQLKIAKQKYKENNYESKCKALQKAMNFIDELLCSLNFEKGGAIAKNLAELYKYMNTKILQADINKDIGGFDEVIGILSELLSAWEEIINGQRKKIQPGSIELDRERMRQASNYMSA</sequence>
<dbReference type="Gene3D" id="1.20.120.340">
    <property type="entry name" value="Flagellar protein FliS"/>
    <property type="match status" value="1"/>
</dbReference>
<dbReference type="Pfam" id="PF02561">
    <property type="entry name" value="FliS"/>
    <property type="match status" value="1"/>
</dbReference>